<evidence type="ECO:0000256" key="1">
    <source>
        <dbReference type="ARBA" id="ARBA00022617"/>
    </source>
</evidence>
<sequence>MNPKEEHEKRYRRIAQWSVVIALGLAVTMIGIPASKMRSNNRGRMIERGAGLYAENCAKCHGDKAQGQDAANPQGGKQPDGSYVAPALNEAGAAWYRTNRQLYDSVAKGSLDQNSTMKGFGEKLTENDITSILVFVQSLWPADLMKQHNAAAVDQPRTGEGFNF</sequence>
<dbReference type="GO" id="GO:0020037">
    <property type="term" value="F:heme binding"/>
    <property type="evidence" value="ECO:0007669"/>
    <property type="project" value="InterPro"/>
</dbReference>
<feature type="transmembrane region" description="Helical" evidence="6">
    <location>
        <begin position="14"/>
        <end position="35"/>
    </location>
</feature>
<evidence type="ECO:0000256" key="5">
    <source>
        <dbReference type="SAM" id="MobiDB-lite"/>
    </source>
</evidence>
<keyword evidence="3 4" id="KW-0408">Iron</keyword>
<dbReference type="Proteomes" id="UP000177583">
    <property type="component" value="Unassembled WGS sequence"/>
</dbReference>
<evidence type="ECO:0000256" key="4">
    <source>
        <dbReference type="PROSITE-ProRule" id="PRU00433"/>
    </source>
</evidence>
<keyword evidence="1 4" id="KW-0349">Heme</keyword>
<evidence type="ECO:0000256" key="2">
    <source>
        <dbReference type="ARBA" id="ARBA00022723"/>
    </source>
</evidence>
<comment type="caution">
    <text evidence="8">The sequence shown here is derived from an EMBL/GenBank/DDBJ whole genome shotgun (WGS) entry which is preliminary data.</text>
</comment>
<dbReference type="InterPro" id="IPR036909">
    <property type="entry name" value="Cyt_c-like_dom_sf"/>
</dbReference>
<evidence type="ECO:0000259" key="7">
    <source>
        <dbReference type="PROSITE" id="PS51007"/>
    </source>
</evidence>
<proteinExistence type="predicted"/>
<gene>
    <name evidence="8" type="ORF">A2557_12750</name>
</gene>
<evidence type="ECO:0000313" key="9">
    <source>
        <dbReference type="Proteomes" id="UP000177583"/>
    </source>
</evidence>
<dbReference type="EMBL" id="MFNF01000057">
    <property type="protein sequence ID" value="OGG99459.1"/>
    <property type="molecule type" value="Genomic_DNA"/>
</dbReference>
<feature type="domain" description="Cytochrome c" evidence="7">
    <location>
        <begin position="44"/>
        <end position="140"/>
    </location>
</feature>
<dbReference type="AlphaFoldDB" id="A0A1F6GMW9"/>
<dbReference type="PROSITE" id="PS51007">
    <property type="entry name" value="CYTC"/>
    <property type="match status" value="1"/>
</dbReference>
<dbReference type="Gene3D" id="1.10.760.10">
    <property type="entry name" value="Cytochrome c-like domain"/>
    <property type="match status" value="1"/>
</dbReference>
<dbReference type="InterPro" id="IPR009056">
    <property type="entry name" value="Cyt_c-like_dom"/>
</dbReference>
<keyword evidence="6" id="KW-0472">Membrane</keyword>
<evidence type="ECO:0000256" key="6">
    <source>
        <dbReference type="SAM" id="Phobius"/>
    </source>
</evidence>
<keyword evidence="6" id="KW-0812">Transmembrane</keyword>
<dbReference type="PANTHER" id="PTHR35008">
    <property type="entry name" value="BLL4482 PROTEIN-RELATED"/>
    <property type="match status" value="1"/>
</dbReference>
<evidence type="ECO:0000313" key="8">
    <source>
        <dbReference type="EMBL" id="OGG99459.1"/>
    </source>
</evidence>
<feature type="region of interest" description="Disordered" evidence="5">
    <location>
        <begin position="63"/>
        <end position="82"/>
    </location>
</feature>
<dbReference type="GO" id="GO:0046872">
    <property type="term" value="F:metal ion binding"/>
    <property type="evidence" value="ECO:0007669"/>
    <property type="project" value="UniProtKB-KW"/>
</dbReference>
<evidence type="ECO:0000256" key="3">
    <source>
        <dbReference type="ARBA" id="ARBA00023004"/>
    </source>
</evidence>
<keyword evidence="6" id="KW-1133">Transmembrane helix</keyword>
<dbReference type="PANTHER" id="PTHR35008:SF4">
    <property type="entry name" value="BLL4482 PROTEIN"/>
    <property type="match status" value="1"/>
</dbReference>
<reference evidence="8 9" key="1">
    <citation type="journal article" date="2016" name="Nat. Commun.">
        <title>Thousands of microbial genomes shed light on interconnected biogeochemical processes in an aquifer system.</title>
        <authorList>
            <person name="Anantharaman K."/>
            <person name="Brown C.T."/>
            <person name="Hug L.A."/>
            <person name="Sharon I."/>
            <person name="Castelle C.J."/>
            <person name="Probst A.J."/>
            <person name="Thomas B.C."/>
            <person name="Singh A."/>
            <person name="Wilkins M.J."/>
            <person name="Karaoz U."/>
            <person name="Brodie E.L."/>
            <person name="Williams K.H."/>
            <person name="Hubbard S.S."/>
            <person name="Banfield J.F."/>
        </authorList>
    </citation>
    <scope>NUCLEOTIDE SEQUENCE [LARGE SCALE GENOMIC DNA]</scope>
</reference>
<dbReference type="Pfam" id="PF13442">
    <property type="entry name" value="Cytochrome_CBB3"/>
    <property type="match status" value="1"/>
</dbReference>
<organism evidence="8 9">
    <name type="scientific">Candidatus Lambdaproteobacteria bacterium RIFOXYD2_FULL_56_26</name>
    <dbReference type="NCBI Taxonomy" id="1817773"/>
    <lineage>
        <taxon>Bacteria</taxon>
        <taxon>Pseudomonadati</taxon>
        <taxon>Pseudomonadota</taxon>
        <taxon>Candidatus Lambdaproteobacteria</taxon>
    </lineage>
</organism>
<keyword evidence="2 4" id="KW-0479">Metal-binding</keyword>
<dbReference type="InterPro" id="IPR051459">
    <property type="entry name" value="Cytochrome_c-type_DH"/>
</dbReference>
<accession>A0A1F6GMW9</accession>
<dbReference type="SUPFAM" id="SSF46626">
    <property type="entry name" value="Cytochrome c"/>
    <property type="match status" value="1"/>
</dbReference>
<name>A0A1F6GMW9_9PROT</name>
<protein>
    <recommendedName>
        <fullName evidence="7">Cytochrome c domain-containing protein</fullName>
    </recommendedName>
</protein>
<dbReference type="GO" id="GO:0009055">
    <property type="term" value="F:electron transfer activity"/>
    <property type="evidence" value="ECO:0007669"/>
    <property type="project" value="InterPro"/>
</dbReference>